<gene>
    <name evidence="2" type="ORF">EQG61_12355</name>
</gene>
<dbReference type="OrthoDB" id="9833651at2"/>
<comment type="caution">
    <text evidence="2">The sequence shown here is derived from an EMBL/GenBank/DDBJ whole genome shotgun (WGS) entry which is preliminary data.</text>
</comment>
<name>A0A4Q1K6D4_9FLAO</name>
<dbReference type="EMBL" id="SBKN01000008">
    <property type="protein sequence ID" value="RXR21508.1"/>
    <property type="molecule type" value="Genomic_DNA"/>
</dbReference>
<organism evidence="2 3">
    <name type="scientific">Flavobacterium stagni</name>
    <dbReference type="NCBI Taxonomy" id="2506421"/>
    <lineage>
        <taxon>Bacteria</taxon>
        <taxon>Pseudomonadati</taxon>
        <taxon>Bacteroidota</taxon>
        <taxon>Flavobacteriia</taxon>
        <taxon>Flavobacteriales</taxon>
        <taxon>Flavobacteriaceae</taxon>
        <taxon>Flavobacterium</taxon>
    </lineage>
</organism>
<keyword evidence="1" id="KW-1133">Transmembrane helix</keyword>
<dbReference type="RefSeq" id="WP_129462258.1">
    <property type="nucleotide sequence ID" value="NZ_SBKN01000008.1"/>
</dbReference>
<reference evidence="3" key="1">
    <citation type="submission" date="2019-01" db="EMBL/GenBank/DDBJ databases">
        <title>Cytophagaceae bacterium strain CAR-16.</title>
        <authorList>
            <person name="Chen W.-M."/>
        </authorList>
    </citation>
    <scope>NUCLEOTIDE SEQUENCE [LARGE SCALE GENOMIC DNA]</scope>
    <source>
        <strain evidence="3">WWJ-16</strain>
    </source>
</reference>
<evidence type="ECO:0000256" key="1">
    <source>
        <dbReference type="SAM" id="Phobius"/>
    </source>
</evidence>
<feature type="transmembrane region" description="Helical" evidence="1">
    <location>
        <begin position="74"/>
        <end position="93"/>
    </location>
</feature>
<sequence>MHYPITYYIKTGAFLLQGIVLFCGYYYGITFLFSASYVLSLLFSVATFMAPILFPEKPKPNTLPIQRQTHHSVISLSLVAGVALLFFTGFGRLFFDNTYHVETITVFFSLVLITQAFEKPAATELRWENDGLLILGEKFSNTLPHGSITHFEIEEDAITIHTQDGITHHIEHIVWDEKGQQEAQKFLAENLNV</sequence>
<dbReference type="AlphaFoldDB" id="A0A4Q1K6D4"/>
<protein>
    <submittedName>
        <fullName evidence="2">Uncharacterized protein</fullName>
    </submittedName>
</protein>
<evidence type="ECO:0000313" key="2">
    <source>
        <dbReference type="EMBL" id="RXR21508.1"/>
    </source>
</evidence>
<keyword evidence="3" id="KW-1185">Reference proteome</keyword>
<feature type="transmembrane region" description="Helical" evidence="1">
    <location>
        <begin position="7"/>
        <end position="28"/>
    </location>
</feature>
<keyword evidence="1" id="KW-0812">Transmembrane</keyword>
<evidence type="ECO:0000313" key="3">
    <source>
        <dbReference type="Proteomes" id="UP000289857"/>
    </source>
</evidence>
<feature type="transmembrane region" description="Helical" evidence="1">
    <location>
        <begin position="34"/>
        <end position="54"/>
    </location>
</feature>
<keyword evidence="1" id="KW-0472">Membrane</keyword>
<proteinExistence type="predicted"/>
<dbReference type="Proteomes" id="UP000289857">
    <property type="component" value="Unassembled WGS sequence"/>
</dbReference>
<accession>A0A4Q1K6D4</accession>